<evidence type="ECO:0000313" key="5">
    <source>
        <dbReference type="EMBL" id="KAF5343033.1"/>
    </source>
</evidence>
<dbReference type="PANTHER" id="PTHR14089:SF8">
    <property type="entry name" value="RNA-BINDING PROTEIN MRN1"/>
    <property type="match status" value="1"/>
</dbReference>
<dbReference type="Gene3D" id="3.30.70.330">
    <property type="match status" value="2"/>
</dbReference>
<dbReference type="GO" id="GO:0000398">
    <property type="term" value="P:mRNA splicing, via spliceosome"/>
    <property type="evidence" value="ECO:0007669"/>
    <property type="project" value="TreeGrafter"/>
</dbReference>
<keyword evidence="6" id="KW-1185">Reference proteome</keyword>
<dbReference type="OrthoDB" id="2743634at2759"/>
<evidence type="ECO:0000256" key="3">
    <source>
        <dbReference type="SAM" id="MobiDB-lite"/>
    </source>
</evidence>
<dbReference type="EMBL" id="JAACJM010000150">
    <property type="protein sequence ID" value="KAF5343033.1"/>
    <property type="molecule type" value="Genomic_DNA"/>
</dbReference>
<feature type="compositionally biased region" description="Polar residues" evidence="3">
    <location>
        <begin position="614"/>
        <end position="632"/>
    </location>
</feature>
<accession>A0A8H5FNL9</accession>
<dbReference type="GO" id="GO:0003729">
    <property type="term" value="F:mRNA binding"/>
    <property type="evidence" value="ECO:0007669"/>
    <property type="project" value="TreeGrafter"/>
</dbReference>
<dbReference type="PROSITE" id="PS50102">
    <property type="entry name" value="RRM"/>
    <property type="match status" value="2"/>
</dbReference>
<evidence type="ECO:0000259" key="4">
    <source>
        <dbReference type="PROSITE" id="PS50102"/>
    </source>
</evidence>
<dbReference type="InterPro" id="IPR000504">
    <property type="entry name" value="RRM_dom"/>
</dbReference>
<dbReference type="InterPro" id="IPR012677">
    <property type="entry name" value="Nucleotide-bd_a/b_plait_sf"/>
</dbReference>
<name>A0A8H5FNL9_9AGAR</name>
<protein>
    <recommendedName>
        <fullName evidence="4">RRM domain-containing protein</fullName>
    </recommendedName>
</protein>
<keyword evidence="1 2" id="KW-0694">RNA-binding</keyword>
<dbReference type="InterPro" id="IPR039171">
    <property type="entry name" value="Cwc2/Slt11"/>
</dbReference>
<dbReference type="GO" id="GO:0010494">
    <property type="term" value="C:cytoplasmic stress granule"/>
    <property type="evidence" value="ECO:0007669"/>
    <property type="project" value="TreeGrafter"/>
</dbReference>
<feature type="region of interest" description="Disordered" evidence="3">
    <location>
        <begin position="614"/>
        <end position="634"/>
    </location>
</feature>
<feature type="domain" description="RRM" evidence="4">
    <location>
        <begin position="345"/>
        <end position="424"/>
    </location>
</feature>
<evidence type="ECO:0000256" key="2">
    <source>
        <dbReference type="PROSITE-ProRule" id="PRU00176"/>
    </source>
</evidence>
<dbReference type="PANTHER" id="PTHR14089">
    <property type="entry name" value="PRE-MRNA-SPLICING FACTOR RBM22"/>
    <property type="match status" value="1"/>
</dbReference>
<dbReference type="AlphaFoldDB" id="A0A8H5FNL9"/>
<organism evidence="5 6">
    <name type="scientific">Tetrapyrgos nigripes</name>
    <dbReference type="NCBI Taxonomy" id="182062"/>
    <lineage>
        <taxon>Eukaryota</taxon>
        <taxon>Fungi</taxon>
        <taxon>Dikarya</taxon>
        <taxon>Basidiomycota</taxon>
        <taxon>Agaricomycotina</taxon>
        <taxon>Agaricomycetes</taxon>
        <taxon>Agaricomycetidae</taxon>
        <taxon>Agaricales</taxon>
        <taxon>Marasmiineae</taxon>
        <taxon>Marasmiaceae</taxon>
        <taxon>Tetrapyrgos</taxon>
    </lineage>
</organism>
<sequence>MPRQRILQLEDQVEQQQPPPAKRARKSTVAANDDDAPVASGSTGGSSAASEKKKKAQLKKFFDRLSKECKSDNCKFQGSPKTIKLDEVLEENEFETIFKGKGTLIQPTPQNKPKSTVTVINFNDAQIQDLFGSMLKDLKGYRWSRGGVHTRTFGRGFGFGFGSSTFSKSMKQGACEVKIRTLHVEYSKNSMKCTLKFEVAEVGGDYYGDYDNYKLQLNNSYGMGLVLIPPKNPRWLSLSTSKSLASRELPLRTVVIKNFPPKAITPHYLALRGTGGPIESVKRHKERDRLEIRYLEASSAQYVSTMAQKYPGLRLNHQRLRVGLTRTHRLPVEVVAAIGLRGASRSVRLHNLTNNFTAKELETEFARFGEIDDVWFGRDPKAEKPHAVVTFCHLMAAVKAYKTARTEGWTVSFRKNLPTVFKTSDYEHHTVFIWFSSPITVQKLLQDMDFRFRNGDPIRAQVSGKNAFLTFSDPANAAKFYDSYEHPQATSKNWAIKDRTPRTAELAAVKLGASRTLFIDGFTDPRVNFDRLHEDFSKFGEIFYVFADLEKACAKVVFTNMASALKAIENIHENRSNYSVYRGARVTFGRLMDRVPHLRPLLIPDTYADSPVQAENESTFNQGNASPASVKSQLPEEPISVNAPYEGVKSGVLANIDESDDGYDLKSSYADEGEWEWIERLDLTNGRMRLDVMPARKAG</sequence>
<feature type="region of interest" description="Disordered" evidence="3">
    <location>
        <begin position="1"/>
        <end position="53"/>
    </location>
</feature>
<proteinExistence type="predicted"/>
<evidence type="ECO:0000256" key="1">
    <source>
        <dbReference type="ARBA" id="ARBA00022884"/>
    </source>
</evidence>
<dbReference type="Proteomes" id="UP000559256">
    <property type="component" value="Unassembled WGS sequence"/>
</dbReference>
<dbReference type="SUPFAM" id="SSF54928">
    <property type="entry name" value="RNA-binding domain, RBD"/>
    <property type="match status" value="2"/>
</dbReference>
<feature type="domain" description="RRM" evidence="4">
    <location>
        <begin position="515"/>
        <end position="591"/>
    </location>
</feature>
<dbReference type="Pfam" id="PF00076">
    <property type="entry name" value="RRM_1"/>
    <property type="match status" value="1"/>
</dbReference>
<reference evidence="5 6" key="1">
    <citation type="journal article" date="2020" name="ISME J.">
        <title>Uncovering the hidden diversity of litter-decomposition mechanisms in mushroom-forming fungi.</title>
        <authorList>
            <person name="Floudas D."/>
            <person name="Bentzer J."/>
            <person name="Ahren D."/>
            <person name="Johansson T."/>
            <person name="Persson P."/>
            <person name="Tunlid A."/>
        </authorList>
    </citation>
    <scope>NUCLEOTIDE SEQUENCE [LARGE SCALE GENOMIC DNA]</scope>
    <source>
        <strain evidence="5 6">CBS 291.85</strain>
    </source>
</reference>
<comment type="caution">
    <text evidence="5">The sequence shown here is derived from an EMBL/GenBank/DDBJ whole genome shotgun (WGS) entry which is preliminary data.</text>
</comment>
<dbReference type="InterPro" id="IPR035979">
    <property type="entry name" value="RBD_domain_sf"/>
</dbReference>
<evidence type="ECO:0000313" key="6">
    <source>
        <dbReference type="Proteomes" id="UP000559256"/>
    </source>
</evidence>
<dbReference type="SMART" id="SM00360">
    <property type="entry name" value="RRM"/>
    <property type="match status" value="2"/>
</dbReference>
<gene>
    <name evidence="5" type="ORF">D9758_011165</name>
</gene>
<feature type="compositionally biased region" description="Low complexity" evidence="3">
    <location>
        <begin position="37"/>
        <end position="49"/>
    </location>
</feature>